<evidence type="ECO:0000313" key="12">
    <source>
        <dbReference type="Proteomes" id="UP001153555"/>
    </source>
</evidence>
<dbReference type="GO" id="GO:0046872">
    <property type="term" value="F:metal ion binding"/>
    <property type="evidence" value="ECO:0007669"/>
    <property type="project" value="UniProtKB-KW"/>
</dbReference>
<keyword evidence="1" id="KW-0540">Nuclease</keyword>
<accession>A0A9N7N8E7</accession>
<evidence type="ECO:0000256" key="1">
    <source>
        <dbReference type="ARBA" id="ARBA00022722"/>
    </source>
</evidence>
<keyword evidence="12" id="KW-1185">Reference proteome</keyword>
<evidence type="ECO:0000256" key="2">
    <source>
        <dbReference type="ARBA" id="ARBA00022723"/>
    </source>
</evidence>
<name>A0A9N7N8E7_STRHE</name>
<comment type="caution">
    <text evidence="11">The sequence shown here is derived from an EMBL/GenBank/DDBJ whole genome shotgun (WGS) entry which is preliminary data.</text>
</comment>
<evidence type="ECO:0000256" key="3">
    <source>
        <dbReference type="ARBA" id="ARBA00022759"/>
    </source>
</evidence>
<keyword evidence="7" id="KW-0695">RNA-directed DNA polymerase</keyword>
<dbReference type="AlphaFoldDB" id="A0A9N7N8E7"/>
<dbReference type="SUPFAM" id="SSF53098">
    <property type="entry name" value="Ribonuclease H-like"/>
    <property type="match status" value="1"/>
</dbReference>
<dbReference type="GO" id="GO:0015074">
    <property type="term" value="P:DNA integration"/>
    <property type="evidence" value="ECO:0007669"/>
    <property type="project" value="UniProtKB-KW"/>
</dbReference>
<feature type="non-terminal residue" evidence="11">
    <location>
        <position position="52"/>
    </location>
</feature>
<dbReference type="GO" id="GO:0003676">
    <property type="term" value="F:nucleic acid binding"/>
    <property type="evidence" value="ECO:0007669"/>
    <property type="project" value="InterPro"/>
</dbReference>
<dbReference type="InterPro" id="IPR012337">
    <property type="entry name" value="RNaseH-like_sf"/>
</dbReference>
<keyword evidence="3" id="KW-0255">Endonuclease</keyword>
<evidence type="ECO:0000256" key="8">
    <source>
        <dbReference type="ARBA" id="ARBA00022932"/>
    </source>
</evidence>
<dbReference type="PANTHER" id="PTHR42648:SF11">
    <property type="entry name" value="TRANSPOSON TY4-P GAG-POL POLYPROTEIN"/>
    <property type="match status" value="1"/>
</dbReference>
<evidence type="ECO:0000256" key="9">
    <source>
        <dbReference type="ARBA" id="ARBA00023172"/>
    </source>
</evidence>
<keyword evidence="9" id="KW-0233">DNA recombination</keyword>
<evidence type="ECO:0000256" key="5">
    <source>
        <dbReference type="ARBA" id="ARBA00022842"/>
    </source>
</evidence>
<evidence type="ECO:0000313" key="11">
    <source>
        <dbReference type="EMBL" id="CAA0826989.1"/>
    </source>
</evidence>
<feature type="domain" description="Integrase catalytic" evidence="10">
    <location>
        <begin position="1"/>
        <end position="52"/>
    </location>
</feature>
<keyword evidence="4" id="KW-0378">Hydrolase</keyword>
<keyword evidence="2" id="KW-0479">Metal-binding</keyword>
<evidence type="ECO:0000256" key="4">
    <source>
        <dbReference type="ARBA" id="ARBA00022801"/>
    </source>
</evidence>
<dbReference type="GO" id="GO:0006310">
    <property type="term" value="P:DNA recombination"/>
    <property type="evidence" value="ECO:0007669"/>
    <property type="project" value="UniProtKB-KW"/>
</dbReference>
<dbReference type="InterPro" id="IPR036397">
    <property type="entry name" value="RNaseH_sf"/>
</dbReference>
<dbReference type="GO" id="GO:0016787">
    <property type="term" value="F:hydrolase activity"/>
    <property type="evidence" value="ECO:0007669"/>
    <property type="project" value="UniProtKB-KW"/>
</dbReference>
<sequence>MVENETGLKIKKLRSNNGGEYVTTRFKKFCYEHEIRMERTVPGTPQHNGVAE</sequence>
<evidence type="ECO:0000259" key="10">
    <source>
        <dbReference type="PROSITE" id="PS50994"/>
    </source>
</evidence>
<keyword evidence="8" id="KW-0239">DNA-directed DNA polymerase</keyword>
<keyword evidence="8" id="KW-0548">Nucleotidyltransferase</keyword>
<keyword evidence="6" id="KW-0229">DNA integration</keyword>
<dbReference type="GO" id="GO:0003964">
    <property type="term" value="F:RNA-directed DNA polymerase activity"/>
    <property type="evidence" value="ECO:0007669"/>
    <property type="project" value="UniProtKB-KW"/>
</dbReference>
<gene>
    <name evidence="11" type="ORF">SHERM_22686</name>
</gene>
<reference evidence="11" key="1">
    <citation type="submission" date="2019-12" db="EMBL/GenBank/DDBJ databases">
        <authorList>
            <person name="Scholes J."/>
        </authorList>
    </citation>
    <scope>NUCLEOTIDE SEQUENCE</scope>
</reference>
<proteinExistence type="predicted"/>
<keyword evidence="8" id="KW-0808">Transferase</keyword>
<organism evidence="11 12">
    <name type="scientific">Striga hermonthica</name>
    <name type="common">Purple witchweed</name>
    <name type="synonym">Buchnera hermonthica</name>
    <dbReference type="NCBI Taxonomy" id="68872"/>
    <lineage>
        <taxon>Eukaryota</taxon>
        <taxon>Viridiplantae</taxon>
        <taxon>Streptophyta</taxon>
        <taxon>Embryophyta</taxon>
        <taxon>Tracheophyta</taxon>
        <taxon>Spermatophyta</taxon>
        <taxon>Magnoliopsida</taxon>
        <taxon>eudicotyledons</taxon>
        <taxon>Gunneridae</taxon>
        <taxon>Pentapetalae</taxon>
        <taxon>asterids</taxon>
        <taxon>lamiids</taxon>
        <taxon>Lamiales</taxon>
        <taxon>Orobanchaceae</taxon>
        <taxon>Buchnereae</taxon>
        <taxon>Striga</taxon>
    </lineage>
</organism>
<dbReference type="InterPro" id="IPR001584">
    <property type="entry name" value="Integrase_cat-core"/>
</dbReference>
<protein>
    <recommendedName>
        <fullName evidence="10">Integrase catalytic domain-containing protein</fullName>
    </recommendedName>
</protein>
<dbReference type="PANTHER" id="PTHR42648">
    <property type="entry name" value="TRANSPOSASE, PUTATIVE-RELATED"/>
    <property type="match status" value="1"/>
</dbReference>
<evidence type="ECO:0000256" key="6">
    <source>
        <dbReference type="ARBA" id="ARBA00022908"/>
    </source>
</evidence>
<dbReference type="InterPro" id="IPR039537">
    <property type="entry name" value="Retrotran_Ty1/copia-like"/>
</dbReference>
<dbReference type="EMBL" id="CACSLK010027636">
    <property type="protein sequence ID" value="CAA0826989.1"/>
    <property type="molecule type" value="Genomic_DNA"/>
</dbReference>
<dbReference type="GO" id="GO:0003887">
    <property type="term" value="F:DNA-directed DNA polymerase activity"/>
    <property type="evidence" value="ECO:0007669"/>
    <property type="project" value="UniProtKB-KW"/>
</dbReference>
<dbReference type="OrthoDB" id="913584at2759"/>
<dbReference type="GO" id="GO:0004519">
    <property type="term" value="F:endonuclease activity"/>
    <property type="evidence" value="ECO:0007669"/>
    <property type="project" value="UniProtKB-KW"/>
</dbReference>
<dbReference type="PROSITE" id="PS50994">
    <property type="entry name" value="INTEGRASE"/>
    <property type="match status" value="1"/>
</dbReference>
<dbReference type="Gene3D" id="3.30.420.10">
    <property type="entry name" value="Ribonuclease H-like superfamily/Ribonuclease H"/>
    <property type="match status" value="1"/>
</dbReference>
<dbReference type="Proteomes" id="UP001153555">
    <property type="component" value="Unassembled WGS sequence"/>
</dbReference>
<evidence type="ECO:0000256" key="7">
    <source>
        <dbReference type="ARBA" id="ARBA00022918"/>
    </source>
</evidence>
<keyword evidence="5" id="KW-0460">Magnesium</keyword>